<evidence type="ECO:0000313" key="5">
    <source>
        <dbReference type="Proteomes" id="UP001516400"/>
    </source>
</evidence>
<dbReference type="SMART" id="SM00594">
    <property type="entry name" value="UAS"/>
    <property type="match status" value="1"/>
</dbReference>
<dbReference type="Pfam" id="PF14555">
    <property type="entry name" value="UBA_4"/>
    <property type="match status" value="1"/>
</dbReference>
<evidence type="ECO:0000313" key="4">
    <source>
        <dbReference type="EMBL" id="KAL3288468.1"/>
    </source>
</evidence>
<gene>
    <name evidence="4" type="ORF">HHI36_002913</name>
</gene>
<evidence type="ECO:0000259" key="3">
    <source>
        <dbReference type="PROSITE" id="PS50053"/>
    </source>
</evidence>
<dbReference type="CDD" id="cd01771">
    <property type="entry name" value="UBX_UBXN3A"/>
    <property type="match status" value="1"/>
</dbReference>
<dbReference type="InterPro" id="IPR044541">
    <property type="entry name" value="FAF1_UBA"/>
</dbReference>
<dbReference type="Proteomes" id="UP001516400">
    <property type="component" value="Unassembled WGS sequence"/>
</dbReference>
<dbReference type="EMBL" id="JABFTP020000185">
    <property type="protein sequence ID" value="KAL3288468.1"/>
    <property type="molecule type" value="Genomic_DNA"/>
</dbReference>
<dbReference type="InterPro" id="IPR000626">
    <property type="entry name" value="Ubiquitin-like_dom"/>
</dbReference>
<feature type="domain" description="UBX" evidence="2">
    <location>
        <begin position="586"/>
        <end position="663"/>
    </location>
</feature>
<reference evidence="4 5" key="1">
    <citation type="journal article" date="2021" name="BMC Biol.">
        <title>Horizontally acquired antibacterial genes associated with adaptive radiation of ladybird beetles.</title>
        <authorList>
            <person name="Li H.S."/>
            <person name="Tang X.F."/>
            <person name="Huang Y.H."/>
            <person name="Xu Z.Y."/>
            <person name="Chen M.L."/>
            <person name="Du X.Y."/>
            <person name="Qiu B.Y."/>
            <person name="Chen P.T."/>
            <person name="Zhang W."/>
            <person name="Slipinski A."/>
            <person name="Escalona H.E."/>
            <person name="Waterhouse R.M."/>
            <person name="Zwick A."/>
            <person name="Pang H."/>
        </authorList>
    </citation>
    <scope>NUCLEOTIDE SEQUENCE [LARGE SCALE GENOMIC DNA]</scope>
    <source>
        <strain evidence="4">SYSU2018</strain>
    </source>
</reference>
<evidence type="ECO:0000259" key="2">
    <source>
        <dbReference type="PROSITE" id="PS50033"/>
    </source>
</evidence>
<keyword evidence="5" id="KW-1185">Reference proteome</keyword>
<dbReference type="Pfam" id="PF21021">
    <property type="entry name" value="FAF1"/>
    <property type="match status" value="1"/>
</dbReference>
<dbReference type="InterPro" id="IPR029071">
    <property type="entry name" value="Ubiquitin-like_domsf"/>
</dbReference>
<dbReference type="Gene3D" id="3.40.30.10">
    <property type="entry name" value="Glutaredoxin"/>
    <property type="match status" value="1"/>
</dbReference>
<accession>A0ABD2PBX0</accession>
<dbReference type="AlphaFoldDB" id="A0ABD2PBX0"/>
<feature type="domain" description="Ubiquitin-like" evidence="3">
    <location>
        <begin position="115"/>
        <end position="190"/>
    </location>
</feature>
<proteinExistence type="predicted"/>
<dbReference type="SUPFAM" id="SSF52833">
    <property type="entry name" value="Thioredoxin-like"/>
    <property type="match status" value="1"/>
</dbReference>
<dbReference type="SMART" id="SM00166">
    <property type="entry name" value="UBX"/>
    <property type="match status" value="1"/>
</dbReference>
<dbReference type="InterPro" id="IPR049483">
    <property type="entry name" value="FAF1_2-like_UAS"/>
</dbReference>
<dbReference type="CDD" id="cd14413">
    <property type="entry name" value="UBA_FAF1"/>
    <property type="match status" value="1"/>
</dbReference>
<organism evidence="4 5">
    <name type="scientific">Cryptolaemus montrouzieri</name>
    <dbReference type="NCBI Taxonomy" id="559131"/>
    <lineage>
        <taxon>Eukaryota</taxon>
        <taxon>Metazoa</taxon>
        <taxon>Ecdysozoa</taxon>
        <taxon>Arthropoda</taxon>
        <taxon>Hexapoda</taxon>
        <taxon>Insecta</taxon>
        <taxon>Pterygota</taxon>
        <taxon>Neoptera</taxon>
        <taxon>Endopterygota</taxon>
        <taxon>Coleoptera</taxon>
        <taxon>Polyphaga</taxon>
        <taxon>Cucujiformia</taxon>
        <taxon>Coccinelloidea</taxon>
        <taxon>Coccinellidae</taxon>
        <taxon>Scymninae</taxon>
        <taxon>Scymnini</taxon>
        <taxon>Cryptolaemus</taxon>
    </lineage>
</organism>
<dbReference type="Gene3D" id="3.10.20.90">
    <property type="entry name" value="Phosphatidylinositol 3-kinase Catalytic Subunit, Chain A, domain 1"/>
    <property type="match status" value="3"/>
</dbReference>
<dbReference type="InterPro" id="IPR033043">
    <property type="entry name" value="FAF1-like_UBX"/>
</dbReference>
<dbReference type="SUPFAM" id="SSF54236">
    <property type="entry name" value="Ubiquitin-like"/>
    <property type="match status" value="3"/>
</dbReference>
<comment type="caution">
    <text evidence="4">The sequence shown here is derived from an EMBL/GenBank/DDBJ whole genome shotgun (WGS) entry which is preliminary data.</text>
</comment>
<dbReference type="InterPro" id="IPR050730">
    <property type="entry name" value="UBX_domain-protein"/>
</dbReference>
<dbReference type="Pfam" id="PF00789">
    <property type="entry name" value="UBX"/>
    <property type="match status" value="1"/>
</dbReference>
<evidence type="ECO:0008006" key="6">
    <source>
        <dbReference type="Google" id="ProtNLM"/>
    </source>
</evidence>
<sequence>MSENREGILADFQACTGIEDVALAIFHLEETNWDLMAAVSNAMPPDSQAFQSDRSDPDVMIVDDSTVSAMPVGSASNYMKVSNHVKHSDVEMQGYLTDNLNQPSTSRGGSRKKAIKFNIRHNDKVTPIELSDTATMSDLKMAIQTELKVPSCRQILVGWTNRNVEEDIPFSKLNVNEVNSFDLHIRTTEGAFDAEQENEVTERLNGTFTLNIKYDSKWYNLKFRGTTPILEVKIGINALTNIEVRNQVWSGWPPNIDDDTLLALSGINFPEHDLVLSRSTASSSNNKETEKKSSISVMKIDSDEEEYEDASESFNVDDDYFVEDVTIRKMEPLIPENVDDEIVGSLTFIERFTARYGPIHPAFFQGSLEEAIQEACNKPAKDRKILAIYLHHDSSVLTNVFCTQLLGFESVMQMFEKNFILWGWDLTFESNSTRLQQSVTSNLGPVASMSLRNMPIDRLPAIVLIMRSRSSTDIFNVIHGNVGVNELLSSLIEAVEVFKDHQKVEIKEEQERAERELVKMEQDQAFRESLEADRAKEEARRSKEKAENEAKRKLESEQAEEMRRKEAYRIEVEKALPSEPPLGQGDKESITQIRFRLPKGQYLERRFHITAPLKVLLDFLIVKGYPSQEYKVISSWPRRDLTTLNQNETLQELKLHPQETLILEER</sequence>
<feature type="region of interest" description="Disordered" evidence="1">
    <location>
        <begin position="528"/>
        <end position="560"/>
    </location>
</feature>
<dbReference type="PANTHER" id="PTHR23322:SF96">
    <property type="entry name" value="FAS-ASSOCIATED FACTOR 1"/>
    <property type="match status" value="1"/>
</dbReference>
<dbReference type="InterPro" id="IPR006577">
    <property type="entry name" value="UAS"/>
</dbReference>
<dbReference type="PROSITE" id="PS50033">
    <property type="entry name" value="UBX"/>
    <property type="match status" value="1"/>
</dbReference>
<dbReference type="InterPro" id="IPR001012">
    <property type="entry name" value="UBX_dom"/>
</dbReference>
<dbReference type="PANTHER" id="PTHR23322">
    <property type="entry name" value="FAS-ASSOCIATED PROTEIN"/>
    <property type="match status" value="1"/>
</dbReference>
<dbReference type="InterPro" id="IPR036249">
    <property type="entry name" value="Thioredoxin-like_sf"/>
</dbReference>
<dbReference type="Gene3D" id="1.10.8.10">
    <property type="entry name" value="DNA helicase RuvA subunit, C-terminal domain"/>
    <property type="match status" value="1"/>
</dbReference>
<name>A0ABD2PBX0_9CUCU</name>
<dbReference type="PROSITE" id="PS50053">
    <property type="entry name" value="UBIQUITIN_2"/>
    <property type="match status" value="1"/>
</dbReference>
<protein>
    <recommendedName>
        <fullName evidence="6">FAS-associated factor 1</fullName>
    </recommendedName>
</protein>
<evidence type="ECO:0000256" key="1">
    <source>
        <dbReference type="SAM" id="MobiDB-lite"/>
    </source>
</evidence>